<organism evidence="3 4">
    <name type="scientific">Tractidigestivibacter scatoligenes</name>
    <name type="common">Olsenella scatoligenes</name>
    <dbReference type="NCBI Taxonomy" id="1299998"/>
    <lineage>
        <taxon>Bacteria</taxon>
        <taxon>Bacillati</taxon>
        <taxon>Actinomycetota</taxon>
        <taxon>Coriobacteriia</taxon>
        <taxon>Coriobacteriales</taxon>
        <taxon>Atopobiaceae</taxon>
        <taxon>Tractidigestivibacter</taxon>
    </lineage>
</organism>
<comment type="caution">
    <text evidence="3">The sequence shown here is derived from an EMBL/GenBank/DDBJ whole genome shotgun (WGS) entry which is preliminary data.</text>
</comment>
<sequence length="650" mass="72009">MSEEYRKALRRGERDLRRDTSAGIYPYLPALDSVLAPGDTAGEVRLGTMEIPLDMVAGTRTEGRQRSFSRTFMPVLAPTTEFAAKWSNLYAIQTTEGFRDPVKVYEYMHRFYVQEGNKRTSVMRYLGAYSIEAEVTRLLPKQWDAPERRLYGEFLEFWRAVPTYDIEFSREGSYRRLAALLGRDLVSPWSDEAVRELTSTYQYFRSLYQRAGGSHLDATCGDALLAYLSYFPDERLLDTPPSIVVERLGRLWSELALAGPREDVVLVSEPEAEPTSRGGVLSRLSYHTPYSPANPLRLAFLYERPLATSSWARAHDAGRLEVEKRFNGTVQTVAYDNCSSPDDFTAVVDAAVEQGVRVIFTCSPTLMANTAKAAIAHPEVHFLNCSCNLPHSRVRSYYGRMYEAKFVTGALAASFATNHRVGYQANVPMFGSVAEINAFAIGAALVDPKVKVRLVWSTRGGDSLYHRMANEGVTVMSGSDVTAPWDDPLALGLYQMVNGRVHNLALPVWNWGRYYDLIVQGLLNGSWQDSGDAARPQAVSYWYGMSSGVIGLSLSDDLPYYSRKLVDQLTHGIERGVLDPFAGELRSQAGVVQPAGSPRLRELDVVSMDWLNDNVEGILPANWHPVDETSLAGGLGGGLSAGGVTGEARP</sequence>
<dbReference type="EMBL" id="LOJF01000010">
    <property type="protein sequence ID" value="KUH58007.1"/>
    <property type="molecule type" value="Genomic_DNA"/>
</dbReference>
<feature type="domain" description="ABC transporter substrate-binding protein PnrA-like" evidence="2">
    <location>
        <begin position="298"/>
        <end position="478"/>
    </location>
</feature>
<proteinExistence type="predicted"/>
<dbReference type="Proteomes" id="UP000054078">
    <property type="component" value="Unassembled WGS sequence"/>
</dbReference>
<evidence type="ECO:0000259" key="2">
    <source>
        <dbReference type="Pfam" id="PF02608"/>
    </source>
</evidence>
<reference evidence="3 4" key="1">
    <citation type="submission" date="2015-12" db="EMBL/GenBank/DDBJ databases">
        <title>Draft Genome Sequence of Olsenella scatoligenes SK9K4T; a Producer of 3-Methylindole- (skatole) and 4-Methylphenol- (p-cresol) Isolated from Pig Feces.</title>
        <authorList>
            <person name="Li X."/>
            <person name="Borg B."/>
            <person name="Canibe N."/>
        </authorList>
    </citation>
    <scope>NUCLEOTIDE SEQUENCE [LARGE SCALE GENOMIC DNA]</scope>
    <source>
        <strain evidence="3 4">SK9K4</strain>
    </source>
</reference>
<dbReference type="Gene3D" id="3.40.50.2300">
    <property type="match status" value="2"/>
</dbReference>
<dbReference type="InterPro" id="IPR052910">
    <property type="entry name" value="ABC-Purine-Binding"/>
</dbReference>
<dbReference type="Pfam" id="PF02608">
    <property type="entry name" value="Bmp"/>
    <property type="match status" value="1"/>
</dbReference>
<dbReference type="OrthoDB" id="9769871at2"/>
<keyword evidence="1" id="KW-0732">Signal</keyword>
<protein>
    <recommendedName>
        <fullName evidence="2">ABC transporter substrate-binding protein PnrA-like domain-containing protein</fullName>
    </recommendedName>
</protein>
<dbReference type="STRING" id="1299998.AUL39_07210"/>
<dbReference type="InterPro" id="IPR003760">
    <property type="entry name" value="PnrA-like"/>
</dbReference>
<gene>
    <name evidence="3" type="ORF">AUL39_07210</name>
</gene>
<evidence type="ECO:0000313" key="3">
    <source>
        <dbReference type="EMBL" id="KUH58007.1"/>
    </source>
</evidence>
<name>A0A100YV38_TRASO</name>
<dbReference type="GO" id="GO:0005886">
    <property type="term" value="C:plasma membrane"/>
    <property type="evidence" value="ECO:0007669"/>
    <property type="project" value="InterPro"/>
</dbReference>
<evidence type="ECO:0000256" key="1">
    <source>
        <dbReference type="ARBA" id="ARBA00022729"/>
    </source>
</evidence>
<dbReference type="PANTHER" id="PTHR43208:SF1">
    <property type="entry name" value="ABC TRANSPORTER SUBSTRATE-BINDING PROTEIN"/>
    <property type="match status" value="1"/>
</dbReference>
<dbReference type="AlphaFoldDB" id="A0A100YV38"/>
<accession>A0A100YV38</accession>
<keyword evidence="4" id="KW-1185">Reference proteome</keyword>
<evidence type="ECO:0000313" key="4">
    <source>
        <dbReference type="Proteomes" id="UP000054078"/>
    </source>
</evidence>
<dbReference type="PANTHER" id="PTHR43208">
    <property type="entry name" value="ABC TRANSPORTER SUBSTRATE-BINDING PROTEIN"/>
    <property type="match status" value="1"/>
</dbReference>
<dbReference type="RefSeq" id="WP_059054938.1">
    <property type="nucleotide sequence ID" value="NZ_LOJF01000010.1"/>
</dbReference>